<evidence type="ECO:0000313" key="2">
    <source>
        <dbReference type="EMBL" id="CEF98556.1"/>
    </source>
</evidence>
<gene>
    <name evidence="2" type="ORF">OT_ostta07g00190</name>
</gene>
<comment type="caution">
    <text evidence="2">The sequence shown here is derived from an EMBL/GenBank/DDBJ whole genome shotgun (WGS) entry which is preliminary data.</text>
</comment>
<dbReference type="EMBL" id="CAID01000007">
    <property type="protein sequence ID" value="CEF98556.1"/>
    <property type="molecule type" value="Genomic_DNA"/>
</dbReference>
<dbReference type="InParanoid" id="A0A090M2X7"/>
<keyword evidence="3" id="KW-1185">Reference proteome</keyword>
<dbReference type="RefSeq" id="XP_003080125.3">
    <property type="nucleotide sequence ID" value="XM_003080077.3"/>
</dbReference>
<dbReference type="Proteomes" id="UP000009170">
    <property type="component" value="Unassembled WGS sequence"/>
</dbReference>
<dbReference type="OrthoDB" id="43521at2759"/>
<evidence type="ECO:0000313" key="3">
    <source>
        <dbReference type="Proteomes" id="UP000009170"/>
    </source>
</evidence>
<organism evidence="2 3">
    <name type="scientific">Ostreococcus tauri</name>
    <name type="common">Marine green alga</name>
    <dbReference type="NCBI Taxonomy" id="70448"/>
    <lineage>
        <taxon>Eukaryota</taxon>
        <taxon>Viridiplantae</taxon>
        <taxon>Chlorophyta</taxon>
        <taxon>Mamiellophyceae</taxon>
        <taxon>Mamiellales</taxon>
        <taxon>Bathycoccaceae</taxon>
        <taxon>Ostreococcus</taxon>
    </lineage>
</organism>
<reference evidence="3" key="1">
    <citation type="journal article" date="2006" name="Proc. Natl. Acad. Sci. U.S.A.">
        <title>Genome analysis of the smallest free-living eukaryote Ostreococcus tauri unveils many unique features.</title>
        <authorList>
            <person name="Derelle E."/>
            <person name="Ferraz C."/>
            <person name="Rombauts S."/>
            <person name="Rouze P."/>
            <person name="Worden A.Z."/>
            <person name="Robbens S."/>
            <person name="Partensky F."/>
            <person name="Degroeve S."/>
            <person name="Echeynie S."/>
            <person name="Cooke R."/>
            <person name="Saeys Y."/>
            <person name="Wuyts J."/>
            <person name="Jabbari K."/>
            <person name="Bowler C."/>
            <person name="Panaud O."/>
            <person name="Piegu B."/>
            <person name="Ball S.G."/>
            <person name="Ral J.-P."/>
            <person name="Bouget F.-Y."/>
            <person name="Piganeau G."/>
            <person name="De Baets B."/>
            <person name="Picard A."/>
            <person name="Delseny M."/>
            <person name="Demaille J."/>
            <person name="Van de Peer Y."/>
            <person name="Moreau H."/>
        </authorList>
    </citation>
    <scope>NUCLEOTIDE SEQUENCE [LARGE SCALE GENOMIC DNA]</scope>
    <source>
        <strain evidence="3">OTTH 0595 / CCAP 157/2 / RCC745</strain>
    </source>
</reference>
<dbReference type="KEGG" id="ota:OT_ostta07g00190"/>
<accession>A0A090M2X7</accession>
<dbReference type="Gene3D" id="2.60.120.620">
    <property type="entry name" value="q2cbj1_9rhob like domain"/>
    <property type="match status" value="1"/>
</dbReference>
<protein>
    <submittedName>
        <fullName evidence="2">Unnamed product</fullName>
    </submittedName>
</protein>
<evidence type="ECO:0000256" key="1">
    <source>
        <dbReference type="SAM" id="MobiDB-lite"/>
    </source>
</evidence>
<feature type="region of interest" description="Disordered" evidence="1">
    <location>
        <begin position="41"/>
        <end position="90"/>
    </location>
</feature>
<dbReference type="AlphaFoldDB" id="A0A090M2X7"/>
<name>A0A090M2X7_OSTTA</name>
<dbReference type="GeneID" id="9837302"/>
<reference evidence="2 3" key="2">
    <citation type="journal article" date="2014" name="BMC Genomics">
        <title>An improved genome of the model marine alga Ostreococcus tauri unfolds by assessing Illumina de novo assemblies.</title>
        <authorList>
            <person name="Blanc-Mathieu R."/>
            <person name="Verhelst B."/>
            <person name="Derelle E."/>
            <person name="Rombauts S."/>
            <person name="Bouget F.Y."/>
            <person name="Carre I."/>
            <person name="Chateau A."/>
            <person name="Eyre-Walker A."/>
            <person name="Grimsley N."/>
            <person name="Moreau H."/>
            <person name="Piegu B."/>
            <person name="Rivals E."/>
            <person name="Schackwitz W."/>
            <person name="Van de Peer Y."/>
            <person name="Piganeau G."/>
        </authorList>
    </citation>
    <scope>NUCLEOTIDE SEQUENCE [LARGE SCALE GENOMIC DNA]</scope>
    <source>
        <strain evidence="3">OTTH 0595 / CCAP 157/2 / RCC745</strain>
    </source>
</reference>
<sequence>MASMATTTRPSMRAASTVDRRVDGDAAVATRRARWGAIRPRAGGARARARRGWMTTCASSRRSRASARAATETRRPRERDGGEASSSARSALDKSGGLLYVRNFFDAATSARVREECEKMRGSVTLEHRACARQRLGMMVPSDNFVHEACVAKEVAERLSGLLLGEGHGANLVAGDVPVEYRVYPVGGSMDWHKDVALYTQPQYEIVYTVTNTSDSTTEWEDERTGMRYGGWTEPNSVIVVRAEGAPHRVTGVTRGERSIIKFVLTQTLEKTDDFFDNLLTYTH</sequence>
<feature type="compositionally biased region" description="Basic and acidic residues" evidence="1">
    <location>
        <begin position="71"/>
        <end position="82"/>
    </location>
</feature>
<proteinExistence type="predicted"/>